<dbReference type="AlphaFoldDB" id="A0A915BGL8"/>
<proteinExistence type="predicted"/>
<reference evidence="2" key="1">
    <citation type="submission" date="2022-11" db="UniProtKB">
        <authorList>
            <consortium name="WormBaseParasite"/>
        </authorList>
    </citation>
    <scope>IDENTIFICATION</scope>
</reference>
<keyword evidence="1" id="KW-1185">Reference proteome</keyword>
<organism evidence="1 2">
    <name type="scientific">Parascaris univalens</name>
    <name type="common">Nematode worm</name>
    <dbReference type="NCBI Taxonomy" id="6257"/>
    <lineage>
        <taxon>Eukaryota</taxon>
        <taxon>Metazoa</taxon>
        <taxon>Ecdysozoa</taxon>
        <taxon>Nematoda</taxon>
        <taxon>Chromadorea</taxon>
        <taxon>Rhabditida</taxon>
        <taxon>Spirurina</taxon>
        <taxon>Ascaridomorpha</taxon>
        <taxon>Ascaridoidea</taxon>
        <taxon>Ascarididae</taxon>
        <taxon>Parascaris</taxon>
    </lineage>
</organism>
<evidence type="ECO:0000313" key="1">
    <source>
        <dbReference type="Proteomes" id="UP000887569"/>
    </source>
</evidence>
<evidence type="ECO:0000313" key="2">
    <source>
        <dbReference type="WBParaSite" id="PgR039_g066_t01"/>
    </source>
</evidence>
<sequence>SALEEIIKDECIDIRQPFDWIRKMTDKGDRENKKRLKEREIAGRKKVETRVSNDVRFFHRIF</sequence>
<dbReference type="WBParaSite" id="PgR039_g066_t01">
    <property type="protein sequence ID" value="PgR039_g066_t01"/>
    <property type="gene ID" value="PgR039_g066"/>
</dbReference>
<protein>
    <submittedName>
        <fullName evidence="2">Protein kinase domain-containing protein</fullName>
    </submittedName>
</protein>
<name>A0A915BGL8_PARUN</name>
<dbReference type="Proteomes" id="UP000887569">
    <property type="component" value="Unplaced"/>
</dbReference>
<accession>A0A915BGL8</accession>